<dbReference type="PROSITE" id="PS50043">
    <property type="entry name" value="HTH_LUXR_2"/>
    <property type="match status" value="1"/>
</dbReference>
<evidence type="ECO:0000259" key="3">
    <source>
        <dbReference type="PROSITE" id="PS50112"/>
    </source>
</evidence>
<feature type="domain" description="HTH luxR-type" evidence="2">
    <location>
        <begin position="416"/>
        <end position="481"/>
    </location>
</feature>
<gene>
    <name evidence="4" type="ORF">A3K87_03185</name>
</gene>
<feature type="domain" description="PAS" evidence="3">
    <location>
        <begin position="265"/>
        <end position="311"/>
    </location>
</feature>
<dbReference type="PANTHER" id="PTHR43214:SF38">
    <property type="entry name" value="NITRATE_NITRITE RESPONSE REGULATOR PROTEIN NARL"/>
    <property type="match status" value="1"/>
</dbReference>
<dbReference type="InterPro" id="IPR000792">
    <property type="entry name" value="Tscrpt_reg_LuxR_C"/>
</dbReference>
<dbReference type="Pfam" id="PF13188">
    <property type="entry name" value="PAS_8"/>
    <property type="match status" value="1"/>
</dbReference>
<dbReference type="SMART" id="SM00421">
    <property type="entry name" value="HTH_LUXR"/>
    <property type="match status" value="1"/>
</dbReference>
<organism evidence="4 5">
    <name type="scientific">Variovorax paradoxus</name>
    <dbReference type="NCBI Taxonomy" id="34073"/>
    <lineage>
        <taxon>Bacteria</taxon>
        <taxon>Pseudomonadati</taxon>
        <taxon>Pseudomonadota</taxon>
        <taxon>Betaproteobacteria</taxon>
        <taxon>Burkholderiales</taxon>
        <taxon>Comamonadaceae</taxon>
        <taxon>Variovorax</taxon>
    </lineage>
</organism>
<dbReference type="CDD" id="cd00130">
    <property type="entry name" value="PAS"/>
    <property type="match status" value="3"/>
</dbReference>
<dbReference type="SMART" id="SM00091">
    <property type="entry name" value="PAS"/>
    <property type="match status" value="3"/>
</dbReference>
<dbReference type="Gene3D" id="3.30.450.20">
    <property type="entry name" value="PAS domain"/>
    <property type="match status" value="3"/>
</dbReference>
<keyword evidence="1" id="KW-0238">DNA-binding</keyword>
<dbReference type="GO" id="GO:0006355">
    <property type="term" value="P:regulation of DNA-templated transcription"/>
    <property type="evidence" value="ECO:0007669"/>
    <property type="project" value="InterPro"/>
</dbReference>
<dbReference type="InterPro" id="IPR039420">
    <property type="entry name" value="WalR-like"/>
</dbReference>
<dbReference type="PRINTS" id="PR00038">
    <property type="entry name" value="HTHLUXR"/>
</dbReference>
<dbReference type="Pfam" id="PF13426">
    <property type="entry name" value="PAS_9"/>
    <property type="match status" value="2"/>
</dbReference>
<evidence type="ECO:0000313" key="5">
    <source>
        <dbReference type="Proteomes" id="UP000077852"/>
    </source>
</evidence>
<comment type="caution">
    <text evidence="4">The sequence shown here is derived from an EMBL/GenBank/DDBJ whole genome shotgun (WGS) entry which is preliminary data.</text>
</comment>
<dbReference type="Gene3D" id="3.40.50.2300">
    <property type="match status" value="1"/>
</dbReference>
<dbReference type="Pfam" id="PF00196">
    <property type="entry name" value="GerE"/>
    <property type="match status" value="1"/>
</dbReference>
<dbReference type="NCBIfam" id="TIGR00229">
    <property type="entry name" value="sensory_box"/>
    <property type="match status" value="2"/>
</dbReference>
<dbReference type="EMBL" id="LVHG01000084">
    <property type="protein sequence ID" value="OAK58031.1"/>
    <property type="molecule type" value="Genomic_DNA"/>
</dbReference>
<dbReference type="InterPro" id="IPR000014">
    <property type="entry name" value="PAS"/>
</dbReference>
<dbReference type="CDD" id="cd06170">
    <property type="entry name" value="LuxR_C_like"/>
    <property type="match status" value="1"/>
</dbReference>
<dbReference type="SUPFAM" id="SSF46894">
    <property type="entry name" value="C-terminal effector domain of the bipartite response regulators"/>
    <property type="match status" value="1"/>
</dbReference>
<dbReference type="PROSITE" id="PS50112">
    <property type="entry name" value="PAS"/>
    <property type="match status" value="2"/>
</dbReference>
<dbReference type="InterPro" id="IPR035965">
    <property type="entry name" value="PAS-like_dom_sf"/>
</dbReference>
<dbReference type="AlphaFoldDB" id="A0AA91I876"/>
<dbReference type="GO" id="GO:0003677">
    <property type="term" value="F:DNA binding"/>
    <property type="evidence" value="ECO:0007669"/>
    <property type="project" value="UniProtKB-KW"/>
</dbReference>
<evidence type="ECO:0000256" key="1">
    <source>
        <dbReference type="ARBA" id="ARBA00023125"/>
    </source>
</evidence>
<dbReference type="RefSeq" id="WP_081271006.1">
    <property type="nucleotide sequence ID" value="NZ_LVHG01000084.1"/>
</dbReference>
<dbReference type="InterPro" id="IPR016032">
    <property type="entry name" value="Sig_transdc_resp-reg_C-effctor"/>
</dbReference>
<accession>A0AA91I876</accession>
<dbReference type="SUPFAM" id="SSF55785">
    <property type="entry name" value="PYP-like sensor domain (PAS domain)"/>
    <property type="match status" value="3"/>
</dbReference>
<dbReference type="PANTHER" id="PTHR43214">
    <property type="entry name" value="TWO-COMPONENT RESPONSE REGULATOR"/>
    <property type="match status" value="1"/>
</dbReference>
<feature type="domain" description="PAS" evidence="3">
    <location>
        <begin position="140"/>
        <end position="202"/>
    </location>
</feature>
<name>A0AA91I876_VARPD</name>
<evidence type="ECO:0000313" key="4">
    <source>
        <dbReference type="EMBL" id="OAK58031.1"/>
    </source>
</evidence>
<proteinExistence type="predicted"/>
<protein>
    <submittedName>
        <fullName evidence="4">Helix-turn-helix transcriptional regulator</fullName>
    </submittedName>
</protein>
<dbReference type="Proteomes" id="UP000077852">
    <property type="component" value="Unassembled WGS sequence"/>
</dbReference>
<reference evidence="4 5" key="1">
    <citation type="submission" date="2016-03" db="EMBL/GenBank/DDBJ databases">
        <title>Genome sequence of Variovorax paradoxus KB5.</title>
        <authorList>
            <person name="Jeong H."/>
            <person name="Hong C.E."/>
            <person name="Jo S.H."/>
            <person name="Park J.M."/>
        </authorList>
    </citation>
    <scope>NUCLEOTIDE SEQUENCE [LARGE SCALE GENOMIC DNA]</scope>
    <source>
        <strain evidence="4 5">KB5</strain>
    </source>
</reference>
<evidence type="ECO:0000259" key="2">
    <source>
        <dbReference type="PROSITE" id="PS50043"/>
    </source>
</evidence>
<sequence>MNDRVLQTQTDRRQLQQIITGLTEGVMLIEPDQRIVWANEAALKMHGVDKVAELGADVTQYRERFRLRYRNNHPLQEGQYPIERVIAGECFSDVIVEVFPAHDDSVNWVHRVRSLVLTNSDGEPDCLALILHDASEWASAENRFEKTFNANPAPAVVCRLSDQRYIKVNQGFLEMTGYVREQVIGRSVYQLDVFENADRRDLAVERLGEGGTIPQMEAELRLPDGGHKPVVVAGQPIDIGEEACMLFTFMDLEPRRKAESTLRQSEERFQKAFRMLPVPSAVLRAEDLVFLDINEAFSAATGYASEDVVGRAGEEAGVWPGEVPSKIAQRLAPGGSVRNADFRIGRKEGDAIDALVSAETVTINGQDCVLLAWLDITDRKRSELELVSAIETVMQDASWFSRSLIEKLANVKRAGNSAELGDLTKRERDVFDSLCRGHSDKEIAKELGVALSTVRNHVATIYAKLDVHSRGEALLWARDHGCFVASKQAQS</sequence>